<accession>A0AB39M187</accession>
<sequence length="410" mass="43234">MRRPEGNGAGTGRVHELDVLRGFALLGILLVNTLMTAGPYCALGGAPGAPVIDMVAAWAVTALVSAKFYLLFSFLFGYSFVLQERSARRAGVAFAPRHLRRVLGLFGIGLVHAVLLYPGDILMTYASLALALYGLRGLTARTALRIAACLVVGLALLLFGYGLLTVAFTEPLAPGRYAPPAARAVAAYRGGVLSVLVAHLRELPSQLGADLVYCPDMFAAFLAGLAAARCGLVERHGRDRVWLRKVVVRWLPVGLAGGVVSACCANWPLDSSWILVGHAVAVLTGPALTASYACGLLLLVRPAAAVVLAASGRMALTHYLTQSLVLALVFTGYGLALYDRVGTALVVAGCLVFYGLQLALGVRLMERVRYGPVELVLRAVTLAGRPGNYRASGATWTGSRPAADDVRPVR</sequence>
<gene>
    <name evidence="3" type="ORF">AB5J58_05135</name>
</gene>
<feature type="domain" description="DUF418" evidence="2">
    <location>
        <begin position="227"/>
        <end position="382"/>
    </location>
</feature>
<keyword evidence="1" id="KW-1133">Transmembrane helix</keyword>
<evidence type="ECO:0000313" key="3">
    <source>
        <dbReference type="EMBL" id="XDP99601.1"/>
    </source>
</evidence>
<organism evidence="3">
    <name type="scientific">Streptomyces sp. R08</name>
    <dbReference type="NCBI Taxonomy" id="3238624"/>
    <lineage>
        <taxon>Bacteria</taxon>
        <taxon>Bacillati</taxon>
        <taxon>Actinomycetota</taxon>
        <taxon>Actinomycetes</taxon>
        <taxon>Kitasatosporales</taxon>
        <taxon>Streptomycetaceae</taxon>
        <taxon>Streptomyces</taxon>
    </lineage>
</organism>
<dbReference type="InterPro" id="IPR052529">
    <property type="entry name" value="Bact_Transport_Assoc"/>
</dbReference>
<feature type="transmembrane region" description="Helical" evidence="1">
    <location>
        <begin position="319"/>
        <end position="338"/>
    </location>
</feature>
<feature type="transmembrane region" description="Helical" evidence="1">
    <location>
        <begin position="55"/>
        <end position="81"/>
    </location>
</feature>
<dbReference type="InterPro" id="IPR007349">
    <property type="entry name" value="DUF418"/>
</dbReference>
<dbReference type="Pfam" id="PF04235">
    <property type="entry name" value="DUF418"/>
    <property type="match status" value="1"/>
</dbReference>
<proteinExistence type="predicted"/>
<dbReference type="PANTHER" id="PTHR30590:SF2">
    <property type="entry name" value="INNER MEMBRANE PROTEIN"/>
    <property type="match status" value="1"/>
</dbReference>
<feature type="transmembrane region" description="Helical" evidence="1">
    <location>
        <begin position="20"/>
        <end position="43"/>
    </location>
</feature>
<keyword evidence="1" id="KW-0472">Membrane</keyword>
<feature type="transmembrane region" description="Helical" evidence="1">
    <location>
        <begin position="344"/>
        <end position="362"/>
    </location>
</feature>
<name>A0AB39M187_9ACTN</name>
<feature type="transmembrane region" description="Helical" evidence="1">
    <location>
        <begin position="275"/>
        <end position="299"/>
    </location>
</feature>
<keyword evidence="1" id="KW-0812">Transmembrane</keyword>
<dbReference type="AlphaFoldDB" id="A0AB39M187"/>
<dbReference type="EMBL" id="CP163431">
    <property type="protein sequence ID" value="XDP99601.1"/>
    <property type="molecule type" value="Genomic_DNA"/>
</dbReference>
<reference evidence="3" key="1">
    <citation type="submission" date="2024-07" db="EMBL/GenBank/DDBJ databases">
        <authorList>
            <person name="Yu S.T."/>
        </authorList>
    </citation>
    <scope>NUCLEOTIDE SEQUENCE</scope>
    <source>
        <strain evidence="3">R08</strain>
    </source>
</reference>
<feature type="transmembrane region" description="Helical" evidence="1">
    <location>
        <begin position="246"/>
        <end position="269"/>
    </location>
</feature>
<protein>
    <submittedName>
        <fullName evidence="3">DUF418 domain-containing protein</fullName>
    </submittedName>
</protein>
<evidence type="ECO:0000259" key="2">
    <source>
        <dbReference type="Pfam" id="PF04235"/>
    </source>
</evidence>
<dbReference type="RefSeq" id="WP_369186669.1">
    <property type="nucleotide sequence ID" value="NZ_CP163431.1"/>
</dbReference>
<feature type="transmembrane region" description="Helical" evidence="1">
    <location>
        <begin position="143"/>
        <end position="168"/>
    </location>
</feature>
<evidence type="ECO:0000256" key="1">
    <source>
        <dbReference type="SAM" id="Phobius"/>
    </source>
</evidence>
<feature type="transmembrane region" description="Helical" evidence="1">
    <location>
        <begin position="102"/>
        <end position="123"/>
    </location>
</feature>
<dbReference type="PANTHER" id="PTHR30590">
    <property type="entry name" value="INNER MEMBRANE PROTEIN"/>
    <property type="match status" value="1"/>
</dbReference>
<feature type="transmembrane region" description="Helical" evidence="1">
    <location>
        <begin position="217"/>
        <end position="234"/>
    </location>
</feature>